<evidence type="ECO:0000313" key="3">
    <source>
        <dbReference type="Proteomes" id="UP000020735"/>
    </source>
</evidence>
<dbReference type="AlphaFoldDB" id="A0A009SIV7"/>
<protein>
    <submittedName>
        <fullName evidence="2">Uncharacterized protein</fullName>
    </submittedName>
</protein>
<evidence type="ECO:0000313" key="1">
    <source>
        <dbReference type="EMBL" id="EXC35644.1"/>
    </source>
</evidence>
<gene>
    <name evidence="2" type="ORF">J529_3346</name>
    <name evidence="1" type="ORF">J529_4681</name>
</gene>
<reference evidence="2 3" key="1">
    <citation type="submission" date="2014-02" db="EMBL/GenBank/DDBJ databases">
        <title>Comparative genomics and transcriptomics to identify genetic mechanisms underlying the emergence of carbapenem resistant Acinetobacter baumannii (CRAb).</title>
        <authorList>
            <person name="Harris A.D."/>
            <person name="Johnson K.J."/>
            <person name="George J."/>
            <person name="Shefchek K."/>
            <person name="Daugherty S.C."/>
            <person name="Parankush S."/>
            <person name="Sadzewicz L."/>
            <person name="Tallon L."/>
            <person name="Sengamalay N."/>
            <person name="Hazen T.H."/>
            <person name="Rasko D.A."/>
        </authorList>
    </citation>
    <scope>NUCLEOTIDE SEQUENCE [LARGE SCALE GENOMIC DNA]</scope>
    <source>
        <strain evidence="2 3">99063</strain>
    </source>
</reference>
<proteinExistence type="predicted"/>
<evidence type="ECO:0000313" key="2">
    <source>
        <dbReference type="EMBL" id="EXC46712.1"/>
    </source>
</evidence>
<sequence>MHSIQLEIVDFTVLLRKDIFGEDGLVQFSQDLKSEIGDSSQFFEDMMNKIKLNK</sequence>
<name>A0A009SIV7_ACIBA</name>
<dbReference type="RefSeq" id="WP_153309835.1">
    <property type="nucleotide sequence ID" value="NZ_JEXJ01000080.1"/>
</dbReference>
<dbReference type="PATRIC" id="fig|1310630.3.peg.3260"/>
<dbReference type="EMBL" id="JEXJ01000080">
    <property type="protein sequence ID" value="EXC46712.1"/>
    <property type="molecule type" value="Genomic_DNA"/>
</dbReference>
<accession>A0A009SIV7</accession>
<dbReference type="Proteomes" id="UP000020735">
    <property type="component" value="Unassembled WGS sequence"/>
</dbReference>
<comment type="caution">
    <text evidence="2">The sequence shown here is derived from an EMBL/GenBank/DDBJ whole genome shotgun (WGS) entry which is preliminary data.</text>
</comment>
<dbReference type="EMBL" id="JEXJ01000384">
    <property type="protein sequence ID" value="EXC35644.1"/>
    <property type="molecule type" value="Genomic_DNA"/>
</dbReference>
<organism evidence="2 3">
    <name type="scientific">Acinetobacter baumannii 99063</name>
    <dbReference type="NCBI Taxonomy" id="1310630"/>
    <lineage>
        <taxon>Bacteria</taxon>
        <taxon>Pseudomonadati</taxon>
        <taxon>Pseudomonadota</taxon>
        <taxon>Gammaproteobacteria</taxon>
        <taxon>Moraxellales</taxon>
        <taxon>Moraxellaceae</taxon>
        <taxon>Acinetobacter</taxon>
        <taxon>Acinetobacter calcoaceticus/baumannii complex</taxon>
    </lineage>
</organism>